<name>A0AA87K474_STRSU</name>
<comment type="caution">
    <text evidence="2">The sequence shown here is derived from an EMBL/GenBank/DDBJ whole genome shotgun (WGS) entry which is preliminary data.</text>
</comment>
<gene>
    <name evidence="2" type="ORF">SSUR61_0884</name>
</gene>
<organism evidence="2 3">
    <name type="scientific">Streptococcus suis R61</name>
    <dbReference type="NCBI Taxonomy" id="996306"/>
    <lineage>
        <taxon>Bacteria</taxon>
        <taxon>Bacillati</taxon>
        <taxon>Bacillota</taxon>
        <taxon>Bacilli</taxon>
        <taxon>Lactobacillales</taxon>
        <taxon>Streptococcaceae</taxon>
        <taxon>Streptococcus</taxon>
    </lineage>
</organism>
<evidence type="ECO:0000256" key="1">
    <source>
        <dbReference type="SAM" id="Phobius"/>
    </source>
</evidence>
<reference evidence="2 3" key="1">
    <citation type="submission" date="2011-03" db="EMBL/GenBank/DDBJ databases">
        <title>Deep-sequencing identification of multiple resistance mechanism for the high antibiotic-resistance strain Streptococcus suis R61.</title>
        <authorList>
            <person name="Hu P."/>
            <person name="Yang M."/>
            <person name="Jin M."/>
            <person name="Xiao J."/>
        </authorList>
    </citation>
    <scope>NUCLEOTIDE SEQUENCE [LARGE SCALE GENOMIC DNA]</scope>
    <source>
        <strain evidence="2 3">R61</strain>
    </source>
</reference>
<dbReference type="AlphaFoldDB" id="A0AA87K474"/>
<dbReference type="Proteomes" id="UP000004014">
    <property type="component" value="Unassembled WGS sequence"/>
</dbReference>
<keyword evidence="1" id="KW-0472">Membrane</keyword>
<evidence type="ECO:0000313" key="3">
    <source>
        <dbReference type="Proteomes" id="UP000004014"/>
    </source>
</evidence>
<proteinExistence type="predicted"/>
<keyword evidence="1" id="KW-1133">Transmembrane helix</keyword>
<sequence>MPIGVKWHTKMTAKQFYTRYNLYRYIIISVSIRSIWWPPFGTVIKIYYQDFLLILLLNQFFWLL</sequence>
<dbReference type="EMBL" id="AEYY01000026">
    <property type="protein sequence ID" value="EHC03152.1"/>
    <property type="molecule type" value="Genomic_DNA"/>
</dbReference>
<keyword evidence="1" id="KW-0812">Transmembrane</keyword>
<accession>A0AA87K474</accession>
<feature type="transmembrane region" description="Helical" evidence="1">
    <location>
        <begin position="21"/>
        <end position="40"/>
    </location>
</feature>
<protein>
    <submittedName>
        <fullName evidence="2">Uncharacterized protein</fullName>
    </submittedName>
</protein>
<evidence type="ECO:0000313" key="2">
    <source>
        <dbReference type="EMBL" id="EHC03152.1"/>
    </source>
</evidence>